<dbReference type="EMBL" id="PP856721">
    <property type="protein sequence ID" value="XCH40301.1"/>
    <property type="molecule type" value="Genomic_DNA"/>
</dbReference>
<name>A0AAU8GFM6_9CAUD</name>
<sequence>MLTRLVVNSCWLSHLENGDMFLFKKENEPQTVWVKGYSESHVLTNPDRKVKNCECVVIPLY</sequence>
<protein>
    <submittedName>
        <fullName evidence="1">Uncharacterized protein</fullName>
    </submittedName>
</protein>
<gene>
    <name evidence="1" type="ORF">NDDWPVAN_CDS0175</name>
</gene>
<reference evidence="1" key="1">
    <citation type="submission" date="2024-05" db="EMBL/GenBank/DDBJ databases">
        <authorList>
            <person name="Mugo M.M."/>
            <person name="Musyoki A.M."/>
            <person name="Makumi A.M."/>
            <person name="Mutai I."/>
            <person name="Drechsel O."/>
            <person name="Kering K.K."/>
            <person name="Muturi P."/>
            <person name="Mbae C.K."/>
            <person name="Kariuki S.M."/>
        </authorList>
    </citation>
    <scope>NUCLEOTIDE SEQUENCE</scope>
</reference>
<proteinExistence type="predicted"/>
<evidence type="ECO:0000313" key="1">
    <source>
        <dbReference type="EMBL" id="XCH40301.1"/>
    </source>
</evidence>
<accession>A0AAU8GFM6</accession>
<organism evidence="1">
    <name type="scientific">Salmonella phage vB_SEnST11_KE22</name>
    <dbReference type="NCBI Taxonomy" id="3161173"/>
    <lineage>
        <taxon>Viruses</taxon>
        <taxon>Duplodnaviria</taxon>
        <taxon>Heunggongvirae</taxon>
        <taxon>Uroviricota</taxon>
        <taxon>Caudoviricetes</taxon>
        <taxon>Vequintavirinae</taxon>
        <taxon>Seunavirus</taxon>
    </lineage>
</organism>